<dbReference type="CDD" id="cd01131">
    <property type="entry name" value="PilT"/>
    <property type="match status" value="1"/>
</dbReference>
<dbReference type="GO" id="GO:0016887">
    <property type="term" value="F:ATP hydrolysis activity"/>
    <property type="evidence" value="ECO:0007669"/>
    <property type="project" value="InterPro"/>
</dbReference>
<dbReference type="Proteomes" id="UP000066049">
    <property type="component" value="Chromosome"/>
</dbReference>
<dbReference type="PANTHER" id="PTHR30486">
    <property type="entry name" value="TWITCHING MOTILITY PROTEIN PILT"/>
    <property type="match status" value="1"/>
</dbReference>
<comment type="similarity">
    <text evidence="1">Belongs to the GSP E family.</text>
</comment>
<dbReference type="RefSeq" id="WP_054197122.1">
    <property type="nucleotide sequence ID" value="NZ_CABPUF010000004.1"/>
</dbReference>
<protein>
    <submittedName>
        <fullName evidence="3">Type II/IV secretion system protein, PilT/PilU family</fullName>
    </submittedName>
</protein>
<feature type="domain" description="Bacterial type II secretion system protein E" evidence="2">
    <location>
        <begin position="220"/>
        <end position="234"/>
    </location>
</feature>
<organism evidence="3 4">
    <name type="scientific">Campylobacter concisus</name>
    <dbReference type="NCBI Taxonomy" id="199"/>
    <lineage>
        <taxon>Bacteria</taxon>
        <taxon>Pseudomonadati</taxon>
        <taxon>Campylobacterota</taxon>
        <taxon>Epsilonproteobacteria</taxon>
        <taxon>Campylobacterales</taxon>
        <taxon>Campylobacteraceae</taxon>
        <taxon>Campylobacter</taxon>
    </lineage>
</organism>
<dbReference type="PATRIC" id="fig|199.248.peg.1600"/>
<reference evidence="4" key="1">
    <citation type="submission" date="2015-08" db="EMBL/GenBank/DDBJ databases">
        <title>Comparative genomics of the Campylobacter concisus group.</title>
        <authorList>
            <person name="Miller W.G."/>
            <person name="Yee E."/>
            <person name="Chapman M.H."/>
            <person name="Huynh S."/>
            <person name="Bono J.L."/>
            <person name="On S.L.W."/>
            <person name="St Leger J."/>
            <person name="Foster G."/>
            <person name="Parker C.T."/>
        </authorList>
    </citation>
    <scope>NUCLEOTIDE SEQUENCE [LARGE SCALE GENOMIC DNA]</scope>
    <source>
        <strain evidence="4">ATCC 33237</strain>
    </source>
</reference>
<dbReference type="PROSITE" id="PS00662">
    <property type="entry name" value="T2SP_E"/>
    <property type="match status" value="1"/>
</dbReference>
<dbReference type="InterPro" id="IPR001482">
    <property type="entry name" value="T2SS/T4SS_dom"/>
</dbReference>
<dbReference type="InterPro" id="IPR050921">
    <property type="entry name" value="T4SS_GSP_E_ATPase"/>
</dbReference>
<dbReference type="InterPro" id="IPR006321">
    <property type="entry name" value="PilT/PilU"/>
</dbReference>
<name>A0A0M5MET8_9BACT</name>
<evidence type="ECO:0000313" key="3">
    <source>
        <dbReference type="EMBL" id="ALF48200.1"/>
    </source>
</evidence>
<proteinExistence type="inferred from homology"/>
<dbReference type="GO" id="GO:0005524">
    <property type="term" value="F:ATP binding"/>
    <property type="evidence" value="ECO:0007669"/>
    <property type="project" value="InterPro"/>
</dbReference>
<accession>A0A0M5MET8</accession>
<dbReference type="Pfam" id="PF00437">
    <property type="entry name" value="T2SSE"/>
    <property type="match status" value="1"/>
</dbReference>
<sequence>MDLIEQLQAKNLSVKIPEDNSLNNLAGDIKTLLKTVVSDKASDLHLVSRSEPQIRVDGALKPIDFGVLSGKDIENLCFSLITDEQKSELENNKELDFAIELPDIGRFRGNYYYTMNGDLAAAFRIIPINIPSLDELNAPQIFKHIIKREKGLILVTGPTGSGKSTTLAAMLNEINLNYRKHIITIEDPVEFVHNNKKALFSHRNIGTDATSYSRALKSAVREDPDIILVGEMRDRETISTAITAAETGHLVFGTLHTNSAIQTINRIVDSFDGSEQLQVRNMLSVSLTAVVSQSLIPKIGGGRCAVHEILINNMAISNLIRENKIHQIYSQMQLNQQQTGMSTQTQALMKVLKEGKITKENALAYSTSQQELQNLIGTI</sequence>
<dbReference type="AlphaFoldDB" id="A0A0M5MET8"/>
<dbReference type="InterPro" id="IPR027417">
    <property type="entry name" value="P-loop_NTPase"/>
</dbReference>
<dbReference type="NCBIfam" id="TIGR01420">
    <property type="entry name" value="pilT_fam"/>
    <property type="match status" value="1"/>
</dbReference>
<dbReference type="KEGG" id="ccoc:CCON33237_1551"/>
<dbReference type="EMBL" id="CP012541">
    <property type="protein sequence ID" value="ALF48200.1"/>
    <property type="molecule type" value="Genomic_DNA"/>
</dbReference>
<gene>
    <name evidence="3" type="ORF">CCON33237_1551</name>
</gene>
<evidence type="ECO:0000256" key="1">
    <source>
        <dbReference type="ARBA" id="ARBA00006611"/>
    </source>
</evidence>
<evidence type="ECO:0000313" key="4">
    <source>
        <dbReference type="Proteomes" id="UP000066049"/>
    </source>
</evidence>
<dbReference type="Gene3D" id="3.30.450.90">
    <property type="match status" value="1"/>
</dbReference>
<dbReference type="Gene3D" id="3.40.50.300">
    <property type="entry name" value="P-loop containing nucleotide triphosphate hydrolases"/>
    <property type="match status" value="1"/>
</dbReference>
<evidence type="ECO:0000259" key="2">
    <source>
        <dbReference type="PROSITE" id="PS00662"/>
    </source>
</evidence>
<dbReference type="SUPFAM" id="SSF52540">
    <property type="entry name" value="P-loop containing nucleoside triphosphate hydrolases"/>
    <property type="match status" value="1"/>
</dbReference>
<dbReference type="GeneID" id="28663229"/>